<dbReference type="CDD" id="cd00190">
    <property type="entry name" value="Tryp_SPc"/>
    <property type="match status" value="1"/>
</dbReference>
<dbReference type="PANTHER" id="PTHR24258">
    <property type="entry name" value="SERINE PROTEASE-RELATED"/>
    <property type="match status" value="1"/>
</dbReference>
<feature type="domain" description="Peptidase S1" evidence="6">
    <location>
        <begin position="1085"/>
        <end position="1341"/>
    </location>
</feature>
<keyword evidence="5" id="KW-0732">Signal</keyword>
<dbReference type="PANTHER" id="PTHR24258:SF142">
    <property type="entry name" value="PEPTIDASE S1 DOMAIN-CONTAINING PROTEIN"/>
    <property type="match status" value="1"/>
</dbReference>
<dbReference type="PRINTS" id="PR00722">
    <property type="entry name" value="CHYMOTRYPSIN"/>
</dbReference>
<organism evidence="7 8">
    <name type="scientific">Tigriopus californicus</name>
    <name type="common">Marine copepod</name>
    <dbReference type="NCBI Taxonomy" id="6832"/>
    <lineage>
        <taxon>Eukaryota</taxon>
        <taxon>Metazoa</taxon>
        <taxon>Ecdysozoa</taxon>
        <taxon>Arthropoda</taxon>
        <taxon>Crustacea</taxon>
        <taxon>Multicrustacea</taxon>
        <taxon>Hexanauplia</taxon>
        <taxon>Copepoda</taxon>
        <taxon>Harpacticoida</taxon>
        <taxon>Harpacticidae</taxon>
        <taxon>Tigriopus</taxon>
    </lineage>
</organism>
<dbReference type="OMA" id="NNDSEFY"/>
<dbReference type="InterPro" id="IPR009003">
    <property type="entry name" value="Peptidase_S1_PA"/>
</dbReference>
<evidence type="ECO:0000256" key="3">
    <source>
        <dbReference type="ARBA" id="ARBA00023157"/>
    </source>
</evidence>
<feature type="region of interest" description="Disordered" evidence="4">
    <location>
        <begin position="965"/>
        <end position="1083"/>
    </location>
</feature>
<dbReference type="GO" id="GO:0006508">
    <property type="term" value="P:proteolysis"/>
    <property type="evidence" value="ECO:0007669"/>
    <property type="project" value="InterPro"/>
</dbReference>
<dbReference type="InterPro" id="IPR043504">
    <property type="entry name" value="Peptidase_S1_PA_chymotrypsin"/>
</dbReference>
<feature type="compositionally biased region" description="Basic and acidic residues" evidence="4">
    <location>
        <begin position="1012"/>
        <end position="1027"/>
    </location>
</feature>
<feature type="chain" id="PRO_5021844882" description="Peptidase S1 domain-containing protein" evidence="5">
    <location>
        <begin position="22"/>
        <end position="1344"/>
    </location>
</feature>
<comment type="subcellular location">
    <subcellularLocation>
        <location evidence="1">Secreted</location>
    </subcellularLocation>
</comment>
<feature type="region of interest" description="Disordered" evidence="4">
    <location>
        <begin position="408"/>
        <end position="439"/>
    </location>
</feature>
<keyword evidence="8" id="KW-1185">Reference proteome</keyword>
<dbReference type="InterPro" id="IPR018114">
    <property type="entry name" value="TRYPSIN_HIS"/>
</dbReference>
<dbReference type="GO" id="GO:0004252">
    <property type="term" value="F:serine-type endopeptidase activity"/>
    <property type="evidence" value="ECO:0007669"/>
    <property type="project" value="InterPro"/>
</dbReference>
<feature type="compositionally biased region" description="Acidic residues" evidence="4">
    <location>
        <begin position="55"/>
        <end position="67"/>
    </location>
</feature>
<name>A0A553NUC3_TIGCA</name>
<dbReference type="Pfam" id="PF00089">
    <property type="entry name" value="Trypsin"/>
    <property type="match status" value="1"/>
</dbReference>
<dbReference type="SMART" id="SM00020">
    <property type="entry name" value="Tryp_SPc"/>
    <property type="match status" value="1"/>
</dbReference>
<feature type="region of interest" description="Disordered" evidence="4">
    <location>
        <begin position="180"/>
        <end position="289"/>
    </location>
</feature>
<keyword evidence="2" id="KW-0964">Secreted</keyword>
<dbReference type="SUPFAM" id="SSF50494">
    <property type="entry name" value="Trypsin-like serine proteases"/>
    <property type="match status" value="1"/>
</dbReference>
<feature type="compositionally biased region" description="Basic residues" evidence="4">
    <location>
        <begin position="1001"/>
        <end position="1011"/>
    </location>
</feature>
<dbReference type="InterPro" id="IPR001314">
    <property type="entry name" value="Peptidase_S1A"/>
</dbReference>
<accession>A0A553NUC3</accession>
<feature type="region of interest" description="Disordered" evidence="4">
    <location>
        <begin position="520"/>
        <end position="584"/>
    </location>
</feature>
<evidence type="ECO:0000313" key="7">
    <source>
        <dbReference type="EMBL" id="TRY69016.1"/>
    </source>
</evidence>
<feature type="compositionally biased region" description="Low complexity" evidence="4">
    <location>
        <begin position="238"/>
        <end position="256"/>
    </location>
</feature>
<dbReference type="STRING" id="6832.A0A553NUC3"/>
<feature type="compositionally biased region" description="Low complexity" evidence="4">
    <location>
        <begin position="1040"/>
        <end position="1063"/>
    </location>
</feature>
<dbReference type="EMBL" id="VCGU01000010">
    <property type="protein sequence ID" value="TRY69016.1"/>
    <property type="molecule type" value="Genomic_DNA"/>
</dbReference>
<dbReference type="PROSITE" id="PS00134">
    <property type="entry name" value="TRYPSIN_HIS"/>
    <property type="match status" value="1"/>
</dbReference>
<dbReference type="FunFam" id="2.40.10.10:FF:000038">
    <property type="entry name" value="Serine protease"/>
    <property type="match status" value="1"/>
</dbReference>
<evidence type="ECO:0000256" key="5">
    <source>
        <dbReference type="SAM" id="SignalP"/>
    </source>
</evidence>
<evidence type="ECO:0000256" key="2">
    <source>
        <dbReference type="ARBA" id="ARBA00022525"/>
    </source>
</evidence>
<dbReference type="Gene3D" id="2.40.10.10">
    <property type="entry name" value="Trypsin-like serine proteases"/>
    <property type="match status" value="2"/>
</dbReference>
<evidence type="ECO:0000256" key="1">
    <source>
        <dbReference type="ARBA" id="ARBA00004613"/>
    </source>
</evidence>
<protein>
    <recommendedName>
        <fullName evidence="6">Peptidase S1 domain-containing protein</fullName>
    </recommendedName>
</protein>
<feature type="region of interest" description="Disordered" evidence="4">
    <location>
        <begin position="50"/>
        <end position="70"/>
    </location>
</feature>
<dbReference type="PROSITE" id="PS50240">
    <property type="entry name" value="TRYPSIN_DOM"/>
    <property type="match status" value="1"/>
</dbReference>
<feature type="compositionally biased region" description="Basic and acidic residues" evidence="4">
    <location>
        <begin position="107"/>
        <end position="117"/>
    </location>
</feature>
<comment type="caution">
    <text evidence="7">The sequence shown here is derived from an EMBL/GenBank/DDBJ whole genome shotgun (WGS) entry which is preliminary data.</text>
</comment>
<sequence length="1344" mass="147959">MQLRFIYAIFLALTILARTNAFKFKTDESEKELGTESPILLKNPFAEAAKTSATDIEETDTPQEDANGDAVIFGDKQSLPLETKSVQEPSAKVKDDELITGDETLVDEEKARDEKSADSPNENEEVEGRFFLKDKLCALGLTSCEPKRGSSYHQHVDSTVGYAHGNVKYVQPVKVVPHGPPVPAIDLDNGYGAPKPSHHSQSSGYGAPKPSYNSPSDSYGPPKPSYTPTSGSYGAPKPSYNAPKPAYNAPSPSSSYGVPKPSHGNLTPTYGAPKPTYDAPKPVYKPSYNPPTDSYGVPKPSYNAPVDSYGAPLAKPSYQPPIYHSTGSFSSKFDVSESQNTGFVASSSSNANGNANFHHEHPFQTNFQSTNNKRENSQFGIGDVARPGQHNHFHATNVNHQSTGTFQQTQGNNGFSQNHNAFSQPQGIVPGVNSGHRQGRKDECLCVPVAECPTHSIVNSFIDYSQLIDPRTKKTIIEGENKVASAQNTDSLDLAKETTDVESNRARSLKLDILVEDVQDSPVKARSPEKVEAGSGDDAEIDVSAPRTDKITRTEESKRKRRDLTEQLPLAKDNESEDEEENIEATTRLLAEGEGQITDAEGRRLSNVLAEANEVTPEDENLSRDAIEIDLISEKDLEERKCPEYGCSTDDKSEPDFISIDDIIEQNEQKKKINLGEIGSTVSDKVTAASTSVKGGVDRFIGNIGNFFGINGTLQPTVGVSFGLPQAGPGYGGYAQNPLETGGAINPYYNSPNGLPVGAVDLNPLVSFQTTTNEEGELVAKPLINLHVTPNGCGIFGCDNDDPFNTKKSGNGGLLDFLFKNKNENSKQNYYQQEQQPNNYHTGQYDQFEPSSYIPTQQFVPYQPQQTTTQQYQSNYQPTYTRPIGPQVQSQSNPDRFFEDDSGSQSTVVHKHHHYHHHKVSGSNQGLNFGIVDDVYSRNPNIDETIEATNNVKRNTFGTVEEVPIEQVRPIGSQNKPKKGVRFPSARSLDRKKRSPDGVGHHGHHAGHHGHHDPNHHQAQFGHHDPNHQGQFGQHHPNHQTQFGQQPLPGQQVPQQNNGQFGVRPTLPSFEDLRHFGPNGVRPPTCGGPGSGFVCCKVDSGDTDFGEYPWQVAILKKEEFDNVYLCGGSLIDGSHILTAAHCIDDYRPEQLRIRVGEWDVNNDSEFYPHVEFDASRIFIHDKFYEGNLYNDIAMVRINGYVDYVRNPHISPICLPDPQLDFSNRRCYVTGWGKDAFQEGNYQHVLKEVQVPVVRNDQCQRMLQQTRLGPNFELAQGFMCAGGEEGKDACKGDGGGPLVCQVNGLWQLAGIVSWGVGCGEYNVPGVYVKVSHYQDWIQEQLLRQN</sequence>
<evidence type="ECO:0000256" key="4">
    <source>
        <dbReference type="SAM" id="MobiDB-lite"/>
    </source>
</evidence>
<proteinExistence type="predicted"/>
<evidence type="ECO:0000259" key="6">
    <source>
        <dbReference type="PROSITE" id="PS50240"/>
    </source>
</evidence>
<dbReference type="Proteomes" id="UP000318571">
    <property type="component" value="Chromosome 1"/>
</dbReference>
<keyword evidence="3" id="KW-1015">Disulfide bond</keyword>
<feature type="compositionally biased region" description="Basic and acidic residues" evidence="4">
    <location>
        <begin position="547"/>
        <end position="558"/>
    </location>
</feature>
<dbReference type="GO" id="GO:0005576">
    <property type="term" value="C:extracellular region"/>
    <property type="evidence" value="ECO:0007669"/>
    <property type="project" value="UniProtKB-SubCell"/>
</dbReference>
<dbReference type="InterPro" id="IPR001254">
    <property type="entry name" value="Trypsin_dom"/>
</dbReference>
<reference evidence="7 8" key="1">
    <citation type="journal article" date="2018" name="Nat. Ecol. Evol.">
        <title>Genomic signatures of mitonuclear coevolution across populations of Tigriopus californicus.</title>
        <authorList>
            <person name="Barreto F.S."/>
            <person name="Watson E.T."/>
            <person name="Lima T.G."/>
            <person name="Willett C.S."/>
            <person name="Edmands S."/>
            <person name="Li W."/>
            <person name="Burton R.S."/>
        </authorList>
    </citation>
    <scope>NUCLEOTIDE SEQUENCE [LARGE SCALE GENOMIC DNA]</scope>
    <source>
        <strain evidence="7 8">San Diego</strain>
    </source>
</reference>
<feature type="region of interest" description="Disordered" evidence="4">
    <location>
        <begin position="100"/>
        <end position="127"/>
    </location>
</feature>
<feature type="signal peptide" evidence="5">
    <location>
        <begin position="1"/>
        <end position="21"/>
    </location>
</feature>
<evidence type="ECO:0000313" key="8">
    <source>
        <dbReference type="Proteomes" id="UP000318571"/>
    </source>
</evidence>
<feature type="compositionally biased region" description="Polar residues" evidence="4">
    <location>
        <begin position="408"/>
        <end position="426"/>
    </location>
</feature>
<gene>
    <name evidence="7" type="ORF">TCAL_09343</name>
</gene>